<dbReference type="AlphaFoldDB" id="A0AAD7MV16"/>
<dbReference type="EMBL" id="JARKIB010000133">
    <property type="protein sequence ID" value="KAJ7734233.1"/>
    <property type="molecule type" value="Genomic_DNA"/>
</dbReference>
<proteinExistence type="predicted"/>
<protein>
    <submittedName>
        <fullName evidence="2">Uncharacterized protein</fullName>
    </submittedName>
</protein>
<evidence type="ECO:0000313" key="3">
    <source>
        <dbReference type="Proteomes" id="UP001215598"/>
    </source>
</evidence>
<keyword evidence="3" id="KW-1185">Reference proteome</keyword>
<evidence type="ECO:0000313" key="2">
    <source>
        <dbReference type="EMBL" id="KAJ7734233.1"/>
    </source>
</evidence>
<comment type="caution">
    <text evidence="2">The sequence shown here is derived from an EMBL/GenBank/DDBJ whole genome shotgun (WGS) entry which is preliminary data.</text>
</comment>
<name>A0AAD7MV16_9AGAR</name>
<accession>A0AAD7MV16</accession>
<reference evidence="2" key="1">
    <citation type="submission" date="2023-03" db="EMBL/GenBank/DDBJ databases">
        <title>Massive genome expansion in bonnet fungi (Mycena s.s.) driven by repeated elements and novel gene families across ecological guilds.</title>
        <authorList>
            <consortium name="Lawrence Berkeley National Laboratory"/>
            <person name="Harder C.B."/>
            <person name="Miyauchi S."/>
            <person name="Viragh M."/>
            <person name="Kuo A."/>
            <person name="Thoen E."/>
            <person name="Andreopoulos B."/>
            <person name="Lu D."/>
            <person name="Skrede I."/>
            <person name="Drula E."/>
            <person name="Henrissat B."/>
            <person name="Morin E."/>
            <person name="Kohler A."/>
            <person name="Barry K."/>
            <person name="LaButti K."/>
            <person name="Morin E."/>
            <person name="Salamov A."/>
            <person name="Lipzen A."/>
            <person name="Mereny Z."/>
            <person name="Hegedus B."/>
            <person name="Baldrian P."/>
            <person name="Stursova M."/>
            <person name="Weitz H."/>
            <person name="Taylor A."/>
            <person name="Grigoriev I.V."/>
            <person name="Nagy L.G."/>
            <person name="Martin F."/>
            <person name="Kauserud H."/>
        </authorList>
    </citation>
    <scope>NUCLEOTIDE SEQUENCE</scope>
    <source>
        <strain evidence="2">CBHHK182m</strain>
    </source>
</reference>
<gene>
    <name evidence="2" type="ORF">B0H16DRAFT_1467626</name>
</gene>
<sequence length="140" mass="15861">MFPSYTSWEGLEPSPSRVQPLCMKVNGMITLILEDFYFFDPALTEVFRGIAPIQDSSFKLNETFTHEAVSFRRKHKAQRLASWPLGFSCGLPTFLLCSNDTQPLEPKRPKKSLGRTYVSGGIEPPISQKYGDLTQRDNGR</sequence>
<evidence type="ECO:0000256" key="1">
    <source>
        <dbReference type="SAM" id="MobiDB-lite"/>
    </source>
</evidence>
<dbReference type="Proteomes" id="UP001215598">
    <property type="component" value="Unassembled WGS sequence"/>
</dbReference>
<organism evidence="2 3">
    <name type="scientific">Mycena metata</name>
    <dbReference type="NCBI Taxonomy" id="1033252"/>
    <lineage>
        <taxon>Eukaryota</taxon>
        <taxon>Fungi</taxon>
        <taxon>Dikarya</taxon>
        <taxon>Basidiomycota</taxon>
        <taxon>Agaricomycotina</taxon>
        <taxon>Agaricomycetes</taxon>
        <taxon>Agaricomycetidae</taxon>
        <taxon>Agaricales</taxon>
        <taxon>Marasmiineae</taxon>
        <taxon>Mycenaceae</taxon>
        <taxon>Mycena</taxon>
    </lineage>
</organism>
<feature type="region of interest" description="Disordered" evidence="1">
    <location>
        <begin position="100"/>
        <end position="140"/>
    </location>
</feature>